<dbReference type="PANTHER" id="PTHR43771">
    <property type="entry name" value="PHOSPHOMANNOMUTASE"/>
    <property type="match status" value="1"/>
</dbReference>
<dbReference type="NCBIfam" id="NF046027">
    <property type="entry name" value="PhglucPhmanMutPgmG"/>
    <property type="match status" value="1"/>
</dbReference>
<dbReference type="SUPFAM" id="SSF55957">
    <property type="entry name" value="Phosphoglucomutase, C-terminal domain"/>
    <property type="match status" value="1"/>
</dbReference>
<evidence type="ECO:0000256" key="4">
    <source>
        <dbReference type="ARBA" id="ARBA00022723"/>
    </source>
</evidence>
<name>A0A3S2Y6K8_9SPHN</name>
<accession>A0A3S2Y6K8</accession>
<feature type="domain" description="Alpha-D-phosphohexomutase alpha/beta/alpha" evidence="11">
    <location>
        <begin position="265"/>
        <end position="372"/>
    </location>
</feature>
<evidence type="ECO:0000259" key="11">
    <source>
        <dbReference type="Pfam" id="PF02880"/>
    </source>
</evidence>
<dbReference type="OrthoDB" id="9803322at2"/>
<feature type="domain" description="Alpha-D-phosphohexomutase alpha/beta/alpha" evidence="9">
    <location>
        <begin position="7"/>
        <end position="120"/>
    </location>
</feature>
<protein>
    <submittedName>
        <fullName evidence="12">Phosphomannomutase/phosphoglucomutase</fullName>
    </submittedName>
</protein>
<reference evidence="12 13" key="1">
    <citation type="submission" date="2019-01" db="EMBL/GenBank/DDBJ databases">
        <authorList>
            <person name="Chen W.-M."/>
        </authorList>
    </citation>
    <scope>NUCLEOTIDE SEQUENCE [LARGE SCALE GENOMIC DNA]</scope>
    <source>
        <strain evidence="12 13">FSY-9</strain>
    </source>
</reference>
<dbReference type="InterPro" id="IPR036900">
    <property type="entry name" value="A-D-PHexomutase_C_sf"/>
</dbReference>
<dbReference type="InterPro" id="IPR016066">
    <property type="entry name" value="A-D-PHexomutase_CS"/>
</dbReference>
<dbReference type="PRINTS" id="PR00509">
    <property type="entry name" value="PGMPMM"/>
</dbReference>
<dbReference type="InterPro" id="IPR005846">
    <property type="entry name" value="A-D-PHexomutase_a/b/a-III"/>
</dbReference>
<evidence type="ECO:0000313" key="13">
    <source>
        <dbReference type="Proteomes" id="UP000282837"/>
    </source>
</evidence>
<dbReference type="CDD" id="cd03089">
    <property type="entry name" value="PMM_PGM"/>
    <property type="match status" value="1"/>
</dbReference>
<dbReference type="InterPro" id="IPR005844">
    <property type="entry name" value="A-D-PHexomutase_a/b/a-I"/>
</dbReference>
<dbReference type="Proteomes" id="UP000282837">
    <property type="component" value="Unassembled WGS sequence"/>
</dbReference>
<evidence type="ECO:0000256" key="5">
    <source>
        <dbReference type="ARBA" id="ARBA00022842"/>
    </source>
</evidence>
<dbReference type="Pfam" id="PF02878">
    <property type="entry name" value="PGM_PMM_I"/>
    <property type="match status" value="1"/>
</dbReference>
<dbReference type="InterPro" id="IPR005845">
    <property type="entry name" value="A-D-PHexomutase_a/b/a-II"/>
</dbReference>
<proteinExistence type="inferred from homology"/>
<gene>
    <name evidence="12" type="ORF">EOE18_11140</name>
</gene>
<dbReference type="InterPro" id="IPR005843">
    <property type="entry name" value="A-D-PHexomutase_C"/>
</dbReference>
<dbReference type="PANTHER" id="PTHR43771:SF2">
    <property type="entry name" value="PHOSPHOMANNOMUTASE_PHOSPHOGLUCOMUTASE"/>
    <property type="match status" value="1"/>
</dbReference>
<keyword evidence="13" id="KW-1185">Reference proteome</keyword>
<dbReference type="Pfam" id="PF02879">
    <property type="entry name" value="PGM_PMM_II"/>
    <property type="match status" value="1"/>
</dbReference>
<evidence type="ECO:0000256" key="1">
    <source>
        <dbReference type="ARBA" id="ARBA00001946"/>
    </source>
</evidence>
<dbReference type="Pfam" id="PF02880">
    <property type="entry name" value="PGM_PMM_III"/>
    <property type="match status" value="1"/>
</dbReference>
<comment type="cofactor">
    <cofactor evidence="1">
        <name>Mg(2+)</name>
        <dbReference type="ChEBI" id="CHEBI:18420"/>
    </cofactor>
</comment>
<evidence type="ECO:0000256" key="6">
    <source>
        <dbReference type="ARBA" id="ARBA00023235"/>
    </source>
</evidence>
<dbReference type="GO" id="GO:0016868">
    <property type="term" value="F:intramolecular phosphotransferase activity"/>
    <property type="evidence" value="ECO:0007669"/>
    <property type="project" value="InterPro"/>
</dbReference>
<comment type="caution">
    <text evidence="12">The sequence shown here is derived from an EMBL/GenBank/DDBJ whole genome shotgun (WGS) entry which is preliminary data.</text>
</comment>
<evidence type="ECO:0000256" key="2">
    <source>
        <dbReference type="ARBA" id="ARBA00010231"/>
    </source>
</evidence>
<dbReference type="GO" id="GO:0000287">
    <property type="term" value="F:magnesium ion binding"/>
    <property type="evidence" value="ECO:0007669"/>
    <property type="project" value="InterPro"/>
</dbReference>
<dbReference type="AlphaFoldDB" id="A0A3S2Y6K8"/>
<dbReference type="GO" id="GO:0005975">
    <property type="term" value="P:carbohydrate metabolic process"/>
    <property type="evidence" value="ECO:0007669"/>
    <property type="project" value="InterPro"/>
</dbReference>
<dbReference type="EMBL" id="SACO01000007">
    <property type="protein sequence ID" value="RVU04701.1"/>
    <property type="molecule type" value="Genomic_DNA"/>
</dbReference>
<evidence type="ECO:0000313" key="12">
    <source>
        <dbReference type="EMBL" id="RVU04701.1"/>
    </source>
</evidence>
<evidence type="ECO:0000259" key="9">
    <source>
        <dbReference type="Pfam" id="PF02878"/>
    </source>
</evidence>
<keyword evidence="3" id="KW-0597">Phosphoprotein</keyword>
<evidence type="ECO:0000256" key="3">
    <source>
        <dbReference type="ARBA" id="ARBA00022553"/>
    </source>
</evidence>
<dbReference type="RefSeq" id="WP_127709452.1">
    <property type="nucleotide sequence ID" value="NZ_SACO01000007.1"/>
</dbReference>
<dbReference type="InterPro" id="IPR005841">
    <property type="entry name" value="Alpha-D-phosphohexomutase_SF"/>
</dbReference>
<evidence type="ECO:0000256" key="7">
    <source>
        <dbReference type="RuleBase" id="RU004326"/>
    </source>
</evidence>
<organism evidence="12 13">
    <name type="scientific">Novosphingobium umbonatum</name>
    <dbReference type="NCBI Taxonomy" id="1908524"/>
    <lineage>
        <taxon>Bacteria</taxon>
        <taxon>Pseudomonadati</taxon>
        <taxon>Pseudomonadota</taxon>
        <taxon>Alphaproteobacteria</taxon>
        <taxon>Sphingomonadales</taxon>
        <taxon>Sphingomonadaceae</taxon>
        <taxon>Novosphingobium</taxon>
    </lineage>
</organism>
<dbReference type="Pfam" id="PF00408">
    <property type="entry name" value="PGM_PMM_IV"/>
    <property type="match status" value="1"/>
</dbReference>
<comment type="similarity">
    <text evidence="2 7">Belongs to the phosphohexose mutase family.</text>
</comment>
<dbReference type="Gene3D" id="3.30.310.50">
    <property type="entry name" value="Alpha-D-phosphohexomutase, C-terminal domain"/>
    <property type="match status" value="1"/>
</dbReference>
<feature type="domain" description="Alpha-D-phosphohexomutase C-terminal" evidence="8">
    <location>
        <begin position="380"/>
        <end position="455"/>
    </location>
</feature>
<keyword evidence="6" id="KW-0413">Isomerase</keyword>
<sequence length="465" mass="48855">MAPDPVLFRAYDIRGTYGQTLFDRDAYAIGRAAALMLRENGGRCMAVGRDGRLSSPALEAALVQGLRHGGVEVLRIGLGPTPMLYFAEASMPQADGGIQVTGSHNPRDDNGFKIVMGGAALYGAQIARLGALAAVVGEGLIEACATDHAIDIGDAYADRLLEAFAGLGEVERERLAAMRIGWDAGNGAAGPVLEALAAHLPGEHHLIYTTVDGHFPHHHPDPSLPENLTDLTALVAAKRLDFGVAFDGDGDRIVVVDGQGRAIMGDQLLAMLAQDLLIDRPGALILGDVKSSQAAFDAIEAAGGRVAMGAAGHSLIKSTMKQDGALLAGETTGHIFYADRFYGFDDALYAALRFMAALARRGGSVADWFDTLPRSLSTPELRFAVEGARKLAVVAEVAARLAAEGARVNTVDGLRVMRDGGWWLLRASNTQEMLTARAESATPEGLAALVAELDAQLALSGVLRS</sequence>
<dbReference type="SUPFAM" id="SSF53738">
    <property type="entry name" value="Phosphoglucomutase, first 3 domains"/>
    <property type="match status" value="3"/>
</dbReference>
<feature type="domain" description="Alpha-D-phosphohexomutase alpha/beta/alpha" evidence="10">
    <location>
        <begin position="155"/>
        <end position="260"/>
    </location>
</feature>
<dbReference type="Gene3D" id="3.40.120.10">
    <property type="entry name" value="Alpha-D-Glucose-1,6-Bisphosphate, subunit A, domain 3"/>
    <property type="match status" value="3"/>
</dbReference>
<evidence type="ECO:0000259" key="10">
    <source>
        <dbReference type="Pfam" id="PF02879"/>
    </source>
</evidence>
<dbReference type="PROSITE" id="PS00710">
    <property type="entry name" value="PGM_PMM"/>
    <property type="match status" value="1"/>
</dbReference>
<keyword evidence="5 7" id="KW-0460">Magnesium</keyword>
<keyword evidence="4 7" id="KW-0479">Metal-binding</keyword>
<evidence type="ECO:0000259" key="8">
    <source>
        <dbReference type="Pfam" id="PF00408"/>
    </source>
</evidence>
<dbReference type="InterPro" id="IPR016055">
    <property type="entry name" value="A-D-PHexomutase_a/b/a-I/II/III"/>
</dbReference>